<feature type="region of interest" description="Disordered" evidence="1">
    <location>
        <begin position="72"/>
        <end position="106"/>
    </location>
</feature>
<feature type="compositionally biased region" description="Low complexity" evidence="1">
    <location>
        <begin position="243"/>
        <end position="253"/>
    </location>
</feature>
<name>A0AAN6XDG1_9PEZI</name>
<proteinExistence type="predicted"/>
<sequence length="270" mass="28948">MDHLAPRLCLGPRDEGLGFHLAVAGKVQCLRTGQVHDFRHYFPCFRRDRCGRCEEWDRDSHSIKIHYRCSKCDSPPGHSKWPVIRPPKDKDQYHSKDSRPHKPTSTITATKFATVTTTATVTVTGTKTESTKTTTTTTDTKTATTKTTTTTTKVGTQQPRLNTSTITTDITTTATNATTTTTESTAIVTITTTNTVTTGITVTITTTSTTTSEAPPTQTCNLATAFGYQSPERSTTLNNLGHPAATAGAGTNAPPSPKSKLESPAPSTSA</sequence>
<comment type="caution">
    <text evidence="2">The sequence shown here is derived from an EMBL/GenBank/DDBJ whole genome shotgun (WGS) entry which is preliminary data.</text>
</comment>
<dbReference type="AlphaFoldDB" id="A0AAN6XDG1"/>
<dbReference type="EMBL" id="MU863944">
    <property type="protein sequence ID" value="KAK4198524.1"/>
    <property type="molecule type" value="Genomic_DNA"/>
</dbReference>
<evidence type="ECO:0000313" key="3">
    <source>
        <dbReference type="Proteomes" id="UP001303160"/>
    </source>
</evidence>
<accession>A0AAN6XDG1</accession>
<reference evidence="2" key="2">
    <citation type="submission" date="2023-05" db="EMBL/GenBank/DDBJ databases">
        <authorList>
            <consortium name="Lawrence Berkeley National Laboratory"/>
            <person name="Steindorff A."/>
            <person name="Hensen N."/>
            <person name="Bonometti L."/>
            <person name="Westerberg I."/>
            <person name="Brannstrom I.O."/>
            <person name="Guillou S."/>
            <person name="Cros-Aarteil S."/>
            <person name="Calhoun S."/>
            <person name="Haridas S."/>
            <person name="Kuo A."/>
            <person name="Mondo S."/>
            <person name="Pangilinan J."/>
            <person name="Riley R."/>
            <person name="Labutti K."/>
            <person name="Andreopoulos B."/>
            <person name="Lipzen A."/>
            <person name="Chen C."/>
            <person name="Yanf M."/>
            <person name="Daum C."/>
            <person name="Ng V."/>
            <person name="Clum A."/>
            <person name="Ohm R."/>
            <person name="Martin F."/>
            <person name="Silar P."/>
            <person name="Natvig D."/>
            <person name="Lalanne C."/>
            <person name="Gautier V."/>
            <person name="Ament-Velasquez S.L."/>
            <person name="Kruys A."/>
            <person name="Hutchinson M.I."/>
            <person name="Powell A.J."/>
            <person name="Barry K."/>
            <person name="Miller A.N."/>
            <person name="Grigoriev I.V."/>
            <person name="Debuchy R."/>
            <person name="Gladieux P."/>
            <person name="Thoren M.H."/>
            <person name="Johannesson H."/>
        </authorList>
    </citation>
    <scope>NUCLEOTIDE SEQUENCE</scope>
    <source>
        <strain evidence="2">CBS 315.58</strain>
    </source>
</reference>
<keyword evidence="3" id="KW-1185">Reference proteome</keyword>
<organism evidence="2 3">
    <name type="scientific">Triangularia verruculosa</name>
    <dbReference type="NCBI Taxonomy" id="2587418"/>
    <lineage>
        <taxon>Eukaryota</taxon>
        <taxon>Fungi</taxon>
        <taxon>Dikarya</taxon>
        <taxon>Ascomycota</taxon>
        <taxon>Pezizomycotina</taxon>
        <taxon>Sordariomycetes</taxon>
        <taxon>Sordariomycetidae</taxon>
        <taxon>Sordariales</taxon>
        <taxon>Podosporaceae</taxon>
        <taxon>Triangularia</taxon>
    </lineage>
</organism>
<evidence type="ECO:0000256" key="1">
    <source>
        <dbReference type="SAM" id="MobiDB-lite"/>
    </source>
</evidence>
<feature type="compositionally biased region" description="Basic and acidic residues" evidence="1">
    <location>
        <begin position="86"/>
        <end position="100"/>
    </location>
</feature>
<evidence type="ECO:0000313" key="2">
    <source>
        <dbReference type="EMBL" id="KAK4198524.1"/>
    </source>
</evidence>
<feature type="region of interest" description="Disordered" evidence="1">
    <location>
        <begin position="231"/>
        <end position="270"/>
    </location>
</feature>
<dbReference type="Proteomes" id="UP001303160">
    <property type="component" value="Unassembled WGS sequence"/>
</dbReference>
<reference evidence="2" key="1">
    <citation type="journal article" date="2023" name="Mol. Phylogenet. Evol.">
        <title>Genome-scale phylogeny and comparative genomics of the fungal order Sordariales.</title>
        <authorList>
            <person name="Hensen N."/>
            <person name="Bonometti L."/>
            <person name="Westerberg I."/>
            <person name="Brannstrom I.O."/>
            <person name="Guillou S."/>
            <person name="Cros-Aarteil S."/>
            <person name="Calhoun S."/>
            <person name="Haridas S."/>
            <person name="Kuo A."/>
            <person name="Mondo S."/>
            <person name="Pangilinan J."/>
            <person name="Riley R."/>
            <person name="LaButti K."/>
            <person name="Andreopoulos B."/>
            <person name="Lipzen A."/>
            <person name="Chen C."/>
            <person name="Yan M."/>
            <person name="Daum C."/>
            <person name="Ng V."/>
            <person name="Clum A."/>
            <person name="Steindorff A."/>
            <person name="Ohm R.A."/>
            <person name="Martin F."/>
            <person name="Silar P."/>
            <person name="Natvig D.O."/>
            <person name="Lalanne C."/>
            <person name="Gautier V."/>
            <person name="Ament-Velasquez S.L."/>
            <person name="Kruys A."/>
            <person name="Hutchinson M.I."/>
            <person name="Powell A.J."/>
            <person name="Barry K."/>
            <person name="Miller A.N."/>
            <person name="Grigoriev I.V."/>
            <person name="Debuchy R."/>
            <person name="Gladieux P."/>
            <person name="Hiltunen Thoren M."/>
            <person name="Johannesson H."/>
        </authorList>
    </citation>
    <scope>NUCLEOTIDE SEQUENCE</scope>
    <source>
        <strain evidence="2">CBS 315.58</strain>
    </source>
</reference>
<protein>
    <submittedName>
        <fullName evidence="2">Uncharacterized protein</fullName>
    </submittedName>
</protein>
<gene>
    <name evidence="2" type="ORF">QBC40DRAFT_331143</name>
</gene>